<keyword evidence="1" id="KW-0472">Membrane</keyword>
<gene>
    <name evidence="2" type="ORF">C7C56_004300</name>
</gene>
<dbReference type="EMBL" id="PXWF02000057">
    <property type="protein sequence ID" value="PWF54962.1"/>
    <property type="molecule type" value="Genomic_DNA"/>
</dbReference>
<feature type="transmembrane region" description="Helical" evidence="1">
    <location>
        <begin position="18"/>
        <end position="37"/>
    </location>
</feature>
<comment type="caution">
    <text evidence="2">The sequence shown here is derived from an EMBL/GenBank/DDBJ whole genome shotgun (WGS) entry which is preliminary data.</text>
</comment>
<feature type="transmembrane region" description="Helical" evidence="1">
    <location>
        <begin position="49"/>
        <end position="73"/>
    </location>
</feature>
<evidence type="ECO:0008006" key="4">
    <source>
        <dbReference type="Google" id="ProtNLM"/>
    </source>
</evidence>
<sequence>MKKQITRVSVLQTAKVCAALYFAMSLPFVAIMAIPLMMGLGDAMKMSTYMLIAMPVLYAIFGFVFTMIGAWIYNLVAGAIGGIEFTTEEVA</sequence>
<dbReference type="OrthoDB" id="7041796at2"/>
<dbReference type="Proteomes" id="UP000241421">
    <property type="component" value="Unassembled WGS sequence"/>
</dbReference>
<reference evidence="2 3" key="1">
    <citation type="submission" date="2018-04" db="EMBL/GenBank/DDBJ databases">
        <title>Massilia violaceinigra sp. nov., a novel purple-pigmented bacterium isolated from Tianshan glacier, Xinjiang, China.</title>
        <authorList>
            <person name="Wang H."/>
        </authorList>
    </citation>
    <scope>NUCLEOTIDE SEQUENCE [LARGE SCALE GENOMIC DNA]</scope>
    <source>
        <strain evidence="2 3">B448-2</strain>
    </source>
</reference>
<keyword evidence="3" id="KW-1185">Reference proteome</keyword>
<evidence type="ECO:0000313" key="3">
    <source>
        <dbReference type="Proteomes" id="UP000241421"/>
    </source>
</evidence>
<organism evidence="2 3">
    <name type="scientific">Massilia glaciei</name>
    <dbReference type="NCBI Taxonomy" id="1524097"/>
    <lineage>
        <taxon>Bacteria</taxon>
        <taxon>Pseudomonadati</taxon>
        <taxon>Pseudomonadota</taxon>
        <taxon>Betaproteobacteria</taxon>
        <taxon>Burkholderiales</taxon>
        <taxon>Oxalobacteraceae</taxon>
        <taxon>Telluria group</taxon>
        <taxon>Massilia</taxon>
    </lineage>
</organism>
<proteinExistence type="predicted"/>
<evidence type="ECO:0000313" key="2">
    <source>
        <dbReference type="EMBL" id="PWF54962.1"/>
    </source>
</evidence>
<keyword evidence="1" id="KW-0812">Transmembrane</keyword>
<protein>
    <recommendedName>
        <fullName evidence="4">DUF3566 domain-containing protein</fullName>
    </recommendedName>
</protein>
<dbReference type="AlphaFoldDB" id="A0A2U2I5H0"/>
<keyword evidence="1" id="KW-1133">Transmembrane helix</keyword>
<dbReference type="RefSeq" id="WP_106756256.1">
    <property type="nucleotide sequence ID" value="NZ_PXWF02000057.1"/>
</dbReference>
<name>A0A2U2I5H0_9BURK</name>
<evidence type="ECO:0000256" key="1">
    <source>
        <dbReference type="SAM" id="Phobius"/>
    </source>
</evidence>
<accession>A0A2U2I5H0</accession>